<keyword evidence="8" id="KW-0408">Iron</keyword>
<evidence type="ECO:0000313" key="15">
    <source>
        <dbReference type="EMBL" id="CAB4803578.1"/>
    </source>
</evidence>
<dbReference type="PIRSF" id="PIRSF006816">
    <property type="entry name" value="Cyc3_hyd_g"/>
    <property type="match status" value="1"/>
</dbReference>
<dbReference type="InterPro" id="IPR017938">
    <property type="entry name" value="Riboflavin_synthase-like_b-brl"/>
</dbReference>
<dbReference type="SUPFAM" id="SSF63380">
    <property type="entry name" value="Riboflavin synthase domain-like"/>
    <property type="match status" value="1"/>
</dbReference>
<dbReference type="Gene3D" id="2.10.240.10">
    <property type="entry name" value="Dihydroorotate dehydrogenase, electron transfer subunit"/>
    <property type="match status" value="1"/>
</dbReference>
<keyword evidence="3" id="KW-0285">Flavoprotein</keyword>
<dbReference type="InterPro" id="IPR037117">
    <property type="entry name" value="Dihydroorotate_DH_ele_sf"/>
</dbReference>
<comment type="cofactor">
    <cofactor evidence="10">
        <name>[2Fe-2S] cluster</name>
        <dbReference type="ChEBI" id="CHEBI:190135"/>
    </cofactor>
</comment>
<keyword evidence="5" id="KW-0479">Metal-binding</keyword>
<dbReference type="InterPro" id="IPR039261">
    <property type="entry name" value="FNR_nucleotide-bd"/>
</dbReference>
<evidence type="ECO:0000256" key="8">
    <source>
        <dbReference type="ARBA" id="ARBA00023004"/>
    </source>
</evidence>
<keyword evidence="4" id="KW-0001">2Fe-2S</keyword>
<dbReference type="GO" id="GO:0050660">
    <property type="term" value="F:flavin adenine dinucleotide binding"/>
    <property type="evidence" value="ECO:0007669"/>
    <property type="project" value="InterPro"/>
</dbReference>
<evidence type="ECO:0000256" key="7">
    <source>
        <dbReference type="ARBA" id="ARBA00022982"/>
    </source>
</evidence>
<dbReference type="EMBL" id="CAEZYT010000009">
    <property type="protein sequence ID" value="CAB4730700.1"/>
    <property type="molecule type" value="Genomic_DNA"/>
</dbReference>
<dbReference type="GO" id="GO:0046872">
    <property type="term" value="F:metal ion binding"/>
    <property type="evidence" value="ECO:0007669"/>
    <property type="project" value="UniProtKB-KW"/>
</dbReference>
<dbReference type="GO" id="GO:0051537">
    <property type="term" value="F:2 iron, 2 sulfur cluster binding"/>
    <property type="evidence" value="ECO:0007669"/>
    <property type="project" value="UniProtKB-KW"/>
</dbReference>
<feature type="domain" description="Dihydroorotate dehydrogenase electron transfer subunit iron-sulphur cluster binding" evidence="11">
    <location>
        <begin position="233"/>
        <end position="274"/>
    </location>
</feature>
<keyword evidence="2" id="KW-0813">Transport</keyword>
<sequence>MVKDVMSQINRSATHMRATILANKRVGQYHQIVFGIGDLVKSCRPGNFVAISVGGDSSRMILRRAFAISRVSENASFGGTMELIAAPHGSGSKWLCSQIEGSEVDIVLPLGTAFGIPTSPVNALLVGGGYGSAPLFGLAEVLKARGCKVDMLLGASTSAKIYAPMEGKRSVNSLKIYTEDGTMGELGRVTEPIKVLVEQKAIDVIYSCGPMGMLRAISELTANTDVVHQCAVEEAMACGIGICMTCVLPVKGEDGKISMLRSCIDGPVMDGSQVQWHLVGQVPEVNS</sequence>
<dbReference type="InterPro" id="IPR012165">
    <property type="entry name" value="Cyt_c3_hydrogenase_gsu"/>
</dbReference>
<protein>
    <submittedName>
        <fullName evidence="20">Unannotated protein</fullName>
    </submittedName>
</protein>
<evidence type="ECO:0000256" key="9">
    <source>
        <dbReference type="ARBA" id="ARBA00023014"/>
    </source>
</evidence>
<evidence type="ECO:0000256" key="1">
    <source>
        <dbReference type="ARBA" id="ARBA00006422"/>
    </source>
</evidence>
<dbReference type="EMBL" id="CAEZXC010000045">
    <property type="protein sequence ID" value="CAB4677434.1"/>
    <property type="molecule type" value="Genomic_DNA"/>
</dbReference>
<dbReference type="EMBL" id="CAFBNM010000007">
    <property type="protein sequence ID" value="CAB4955868.1"/>
    <property type="molecule type" value="Genomic_DNA"/>
</dbReference>
<gene>
    <name evidence="12" type="ORF">UFOPK1824_00352</name>
    <name evidence="13" type="ORF">UFOPK2340_00869</name>
    <name evidence="14" type="ORF">UFOPK2772_00303</name>
    <name evidence="15" type="ORF">UFOPK3027_00804</name>
    <name evidence="16" type="ORF">UFOPK3256_00175</name>
    <name evidence="17" type="ORF">UFOPK3827_00873</name>
    <name evidence="18" type="ORF">UFOPK3982_00871</name>
    <name evidence="19" type="ORF">UFOPK4120_00465</name>
    <name evidence="20" type="ORF">UFOPK4404_00494</name>
</gene>
<dbReference type="PANTHER" id="PTHR43513:SF3">
    <property type="entry name" value="DIHYDROOROTATE DEHYDROGENASE B (NAD(+)), ELECTRON TRANSFER SUBUNIT-RELATED"/>
    <property type="match status" value="1"/>
</dbReference>
<evidence type="ECO:0000313" key="19">
    <source>
        <dbReference type="EMBL" id="CAB5014852.1"/>
    </source>
</evidence>
<organism evidence="20">
    <name type="scientific">freshwater metagenome</name>
    <dbReference type="NCBI Taxonomy" id="449393"/>
    <lineage>
        <taxon>unclassified sequences</taxon>
        <taxon>metagenomes</taxon>
        <taxon>ecological metagenomes</taxon>
    </lineage>
</organism>
<evidence type="ECO:0000256" key="2">
    <source>
        <dbReference type="ARBA" id="ARBA00022448"/>
    </source>
</evidence>
<dbReference type="GO" id="GO:0006221">
    <property type="term" value="P:pyrimidine nucleotide biosynthetic process"/>
    <property type="evidence" value="ECO:0007669"/>
    <property type="project" value="InterPro"/>
</dbReference>
<dbReference type="AlphaFoldDB" id="A0A6J7V534"/>
<keyword evidence="9" id="KW-0411">Iron-sulfur</keyword>
<dbReference type="InterPro" id="IPR050353">
    <property type="entry name" value="PyrK_electron_transfer"/>
</dbReference>
<evidence type="ECO:0000313" key="13">
    <source>
        <dbReference type="EMBL" id="CAB4677434.1"/>
    </source>
</evidence>
<keyword evidence="7" id="KW-0249">Electron transport</keyword>
<dbReference type="CDD" id="cd06218">
    <property type="entry name" value="DHOD_e_trans"/>
    <property type="match status" value="1"/>
</dbReference>
<dbReference type="Gene3D" id="3.40.50.80">
    <property type="entry name" value="Nucleotide-binding domain of ferredoxin-NADP reductase (FNR) module"/>
    <property type="match status" value="1"/>
</dbReference>
<dbReference type="PANTHER" id="PTHR43513">
    <property type="entry name" value="DIHYDROOROTATE DEHYDROGENASE B (NAD(+)), ELECTRON TRANSFER SUBUNIT"/>
    <property type="match status" value="1"/>
</dbReference>
<dbReference type="EMBL" id="CAFAZW010000002">
    <property type="protein sequence ID" value="CAB4839708.1"/>
    <property type="molecule type" value="Genomic_DNA"/>
</dbReference>
<reference evidence="20" key="1">
    <citation type="submission" date="2020-05" db="EMBL/GenBank/DDBJ databases">
        <authorList>
            <person name="Chiriac C."/>
            <person name="Salcher M."/>
            <person name="Ghai R."/>
            <person name="Kavagutti S V."/>
        </authorList>
    </citation>
    <scope>NUCLEOTIDE SEQUENCE</scope>
</reference>
<evidence type="ECO:0000313" key="14">
    <source>
        <dbReference type="EMBL" id="CAB4730700.1"/>
    </source>
</evidence>
<accession>A0A6J7V534</accession>
<evidence type="ECO:0000256" key="4">
    <source>
        <dbReference type="ARBA" id="ARBA00022714"/>
    </source>
</evidence>
<dbReference type="EMBL" id="CAFAAN010000006">
    <property type="protein sequence ID" value="CAB4803578.1"/>
    <property type="molecule type" value="Genomic_DNA"/>
</dbReference>
<proteinExistence type="inferred from homology"/>
<dbReference type="Pfam" id="PF10418">
    <property type="entry name" value="DHODB_Fe-S_bind"/>
    <property type="match status" value="1"/>
</dbReference>
<evidence type="ECO:0000256" key="5">
    <source>
        <dbReference type="ARBA" id="ARBA00022723"/>
    </source>
</evidence>
<evidence type="ECO:0000256" key="10">
    <source>
        <dbReference type="ARBA" id="ARBA00034078"/>
    </source>
</evidence>
<evidence type="ECO:0000313" key="20">
    <source>
        <dbReference type="EMBL" id="CAB5071187.1"/>
    </source>
</evidence>
<dbReference type="InterPro" id="IPR019480">
    <property type="entry name" value="Dihydroorotate_DH_Fe-S-bd"/>
</dbReference>
<dbReference type="Gene3D" id="2.40.30.10">
    <property type="entry name" value="Translation factors"/>
    <property type="match status" value="1"/>
</dbReference>
<dbReference type="EMBL" id="CAEZUM010000014">
    <property type="protein sequence ID" value="CAB4595832.1"/>
    <property type="molecule type" value="Genomic_DNA"/>
</dbReference>
<dbReference type="EMBL" id="CAFBOO010000006">
    <property type="protein sequence ID" value="CAB4987424.1"/>
    <property type="molecule type" value="Genomic_DNA"/>
</dbReference>
<evidence type="ECO:0000313" key="18">
    <source>
        <dbReference type="EMBL" id="CAB4987424.1"/>
    </source>
</evidence>
<dbReference type="EMBL" id="CAFBPO010000004">
    <property type="protein sequence ID" value="CAB5014852.1"/>
    <property type="molecule type" value="Genomic_DNA"/>
</dbReference>
<name>A0A6J7V534_9ZZZZ</name>
<keyword evidence="6" id="KW-0274">FAD</keyword>
<evidence type="ECO:0000256" key="6">
    <source>
        <dbReference type="ARBA" id="ARBA00022827"/>
    </source>
</evidence>
<evidence type="ECO:0000313" key="16">
    <source>
        <dbReference type="EMBL" id="CAB4839708.1"/>
    </source>
</evidence>
<evidence type="ECO:0000256" key="3">
    <source>
        <dbReference type="ARBA" id="ARBA00022630"/>
    </source>
</evidence>
<evidence type="ECO:0000313" key="17">
    <source>
        <dbReference type="EMBL" id="CAB4955868.1"/>
    </source>
</evidence>
<dbReference type="SUPFAM" id="SSF52343">
    <property type="entry name" value="Ferredoxin reductase-like, C-terminal NADP-linked domain"/>
    <property type="match status" value="1"/>
</dbReference>
<dbReference type="EMBL" id="CAFBQY010000004">
    <property type="protein sequence ID" value="CAB5071187.1"/>
    <property type="molecule type" value="Genomic_DNA"/>
</dbReference>
<comment type="similarity">
    <text evidence="1">Belongs to the PyrK family.</text>
</comment>
<evidence type="ECO:0000259" key="11">
    <source>
        <dbReference type="Pfam" id="PF10418"/>
    </source>
</evidence>
<evidence type="ECO:0000313" key="12">
    <source>
        <dbReference type="EMBL" id="CAB4595832.1"/>
    </source>
</evidence>